<organism evidence="2 3">
    <name type="scientific">Anisodus tanguticus</name>
    <dbReference type="NCBI Taxonomy" id="243964"/>
    <lineage>
        <taxon>Eukaryota</taxon>
        <taxon>Viridiplantae</taxon>
        <taxon>Streptophyta</taxon>
        <taxon>Embryophyta</taxon>
        <taxon>Tracheophyta</taxon>
        <taxon>Spermatophyta</taxon>
        <taxon>Magnoliopsida</taxon>
        <taxon>eudicotyledons</taxon>
        <taxon>Gunneridae</taxon>
        <taxon>Pentapetalae</taxon>
        <taxon>asterids</taxon>
        <taxon>lamiids</taxon>
        <taxon>Solanales</taxon>
        <taxon>Solanaceae</taxon>
        <taxon>Solanoideae</taxon>
        <taxon>Hyoscyameae</taxon>
        <taxon>Anisodus</taxon>
    </lineage>
</organism>
<proteinExistence type="predicted"/>
<dbReference type="AlphaFoldDB" id="A0AAE1RVJ3"/>
<dbReference type="EMBL" id="JAVYJV010000012">
    <property type="protein sequence ID" value="KAK4357828.1"/>
    <property type="molecule type" value="Genomic_DNA"/>
</dbReference>
<accession>A0AAE1RVJ3</accession>
<dbReference type="Proteomes" id="UP001291623">
    <property type="component" value="Unassembled WGS sequence"/>
</dbReference>
<protein>
    <submittedName>
        <fullName evidence="2">Uncharacterized protein</fullName>
    </submittedName>
</protein>
<evidence type="ECO:0000256" key="1">
    <source>
        <dbReference type="SAM" id="MobiDB-lite"/>
    </source>
</evidence>
<feature type="compositionally biased region" description="Basic and acidic residues" evidence="1">
    <location>
        <begin position="83"/>
        <end position="100"/>
    </location>
</feature>
<feature type="region of interest" description="Disordered" evidence="1">
    <location>
        <begin position="61"/>
        <end position="101"/>
    </location>
</feature>
<evidence type="ECO:0000313" key="3">
    <source>
        <dbReference type="Proteomes" id="UP001291623"/>
    </source>
</evidence>
<name>A0AAE1RVJ3_9SOLA</name>
<comment type="caution">
    <text evidence="2">The sequence shown here is derived from an EMBL/GenBank/DDBJ whole genome shotgun (WGS) entry which is preliminary data.</text>
</comment>
<gene>
    <name evidence="2" type="ORF">RND71_023438</name>
</gene>
<reference evidence="2" key="1">
    <citation type="submission" date="2023-12" db="EMBL/GenBank/DDBJ databases">
        <title>Genome assembly of Anisodus tanguticus.</title>
        <authorList>
            <person name="Wang Y.-J."/>
        </authorList>
    </citation>
    <scope>NUCLEOTIDE SEQUENCE</scope>
    <source>
        <strain evidence="2">KB-2021</strain>
        <tissue evidence="2">Leaf</tissue>
    </source>
</reference>
<feature type="compositionally biased region" description="Basic residues" evidence="1">
    <location>
        <begin position="67"/>
        <end position="80"/>
    </location>
</feature>
<sequence length="167" mass="19618">MDPIVICNFVEVHGRGDILTKSPPKMIKFGDFDPIDVIKPLHHLMMNEERQSRDYHTDDEGLTLVSRQRRCKTSSRRKSSKQMTRENMMKRPKKPRETQYRKPRCPVTLEEFLPSWFRSKISHYDTKASCYNIDVEEMKKQDPAFSSPLLPEKLLETLSEEVDVCDA</sequence>
<keyword evidence="3" id="KW-1185">Reference proteome</keyword>
<evidence type="ECO:0000313" key="2">
    <source>
        <dbReference type="EMBL" id="KAK4357828.1"/>
    </source>
</evidence>